<dbReference type="Proteomes" id="UP000184036">
    <property type="component" value="Unassembled WGS sequence"/>
</dbReference>
<sequence length="82" mass="8963">MQNKVNNKSKKTIIYLMFLLLSLSSVSVNAQCAMCRAALTSEGDTVKAEAINDGIVYLMVIPYILVAGIGFAVYRMKKNKAS</sequence>
<keyword evidence="2" id="KW-0732">Signal</keyword>
<gene>
    <name evidence="3" type="ORF">SAMN05444396_10224</name>
</gene>
<feature type="chain" id="PRO_5013155247" evidence="2">
    <location>
        <begin position="31"/>
        <end position="82"/>
    </location>
</feature>
<keyword evidence="1" id="KW-0812">Transmembrane</keyword>
<keyword evidence="1" id="KW-0472">Membrane</keyword>
<evidence type="ECO:0000256" key="2">
    <source>
        <dbReference type="SAM" id="SignalP"/>
    </source>
</evidence>
<dbReference type="STRING" id="271157.SAMN05444396_10224"/>
<dbReference type="AlphaFoldDB" id="A0A1M5EYS0"/>
<evidence type="ECO:0000313" key="4">
    <source>
        <dbReference type="Proteomes" id="UP000184036"/>
    </source>
</evidence>
<feature type="signal peptide" evidence="2">
    <location>
        <begin position="1"/>
        <end position="30"/>
    </location>
</feature>
<organism evidence="3 4">
    <name type="scientific">Flavobacterium segetis</name>
    <dbReference type="NCBI Taxonomy" id="271157"/>
    <lineage>
        <taxon>Bacteria</taxon>
        <taxon>Pseudomonadati</taxon>
        <taxon>Bacteroidota</taxon>
        <taxon>Flavobacteriia</taxon>
        <taxon>Flavobacteriales</taxon>
        <taxon>Flavobacteriaceae</taxon>
        <taxon>Flavobacterium</taxon>
    </lineage>
</organism>
<protein>
    <submittedName>
        <fullName evidence="3">Uncharacterized protein</fullName>
    </submittedName>
</protein>
<accession>A0A1M5EYS0</accession>
<reference evidence="4" key="1">
    <citation type="submission" date="2016-11" db="EMBL/GenBank/DDBJ databases">
        <authorList>
            <person name="Varghese N."/>
            <person name="Submissions S."/>
        </authorList>
    </citation>
    <scope>NUCLEOTIDE SEQUENCE [LARGE SCALE GENOMIC DNA]</scope>
    <source>
        <strain evidence="4">DSM 19741</strain>
    </source>
</reference>
<keyword evidence="1" id="KW-1133">Transmembrane helix</keyword>
<feature type="transmembrane region" description="Helical" evidence="1">
    <location>
        <begin position="54"/>
        <end position="74"/>
    </location>
</feature>
<proteinExistence type="predicted"/>
<keyword evidence="4" id="KW-1185">Reference proteome</keyword>
<name>A0A1M5EYS0_9FLAO</name>
<evidence type="ECO:0000256" key="1">
    <source>
        <dbReference type="SAM" id="Phobius"/>
    </source>
</evidence>
<dbReference type="EMBL" id="FQWE01000002">
    <property type="protein sequence ID" value="SHF84394.1"/>
    <property type="molecule type" value="Genomic_DNA"/>
</dbReference>
<evidence type="ECO:0000313" key="3">
    <source>
        <dbReference type="EMBL" id="SHF84394.1"/>
    </source>
</evidence>